<accession>A0A8I3MCF8</accession>
<feature type="region of interest" description="Disordered" evidence="10">
    <location>
        <begin position="1"/>
        <end position="24"/>
    </location>
</feature>
<reference evidence="13" key="1">
    <citation type="submission" date="2020-03" db="EMBL/GenBank/DDBJ databases">
        <title>Long-read based genome assembly of a Labrador retriever dog.</title>
        <authorList>
            <person name="Eory L."/>
            <person name="Zhang W."/>
            <person name="Schoenebeck J."/>
        </authorList>
    </citation>
    <scope>NUCLEOTIDE SEQUENCE [LARGE SCALE GENOMIC DNA]</scope>
    <source>
        <strain evidence="13">Labrador retriever</strain>
    </source>
</reference>
<dbReference type="Proteomes" id="UP000805418">
    <property type="component" value="Chromosome 1"/>
</dbReference>
<dbReference type="InterPro" id="IPR016181">
    <property type="entry name" value="Acyl_CoA_acyltransferase"/>
</dbReference>
<protein>
    <recommendedName>
        <fullName evidence="9">Probable N-acetyltransferase 14</fullName>
    </recommendedName>
</protein>
<name>A0A8I3MCF8_CANLF</name>
<keyword evidence="3 11" id="KW-0812">Transmembrane</keyword>
<evidence type="ECO:0000256" key="9">
    <source>
        <dbReference type="ARBA" id="ARBA00040241"/>
    </source>
</evidence>
<evidence type="ECO:0000256" key="7">
    <source>
        <dbReference type="ARBA" id="ARBA00037582"/>
    </source>
</evidence>
<comment type="subcellular location">
    <subcellularLocation>
        <location evidence="1">Membrane</location>
    </subcellularLocation>
</comment>
<dbReference type="PROSITE" id="PS51186">
    <property type="entry name" value="GNAT"/>
    <property type="match status" value="1"/>
</dbReference>
<dbReference type="Gene3D" id="3.40.630.30">
    <property type="match status" value="1"/>
</dbReference>
<reference evidence="13" key="3">
    <citation type="submission" date="2025-09" db="UniProtKB">
        <authorList>
            <consortium name="Ensembl"/>
        </authorList>
    </citation>
    <scope>IDENTIFICATION</scope>
    <source>
        <strain evidence="13">Boxer</strain>
    </source>
</reference>
<feature type="compositionally biased region" description="Polar residues" evidence="10">
    <location>
        <begin position="1"/>
        <end position="17"/>
    </location>
</feature>
<evidence type="ECO:0000256" key="6">
    <source>
        <dbReference type="ARBA" id="ARBA00023315"/>
    </source>
</evidence>
<dbReference type="RefSeq" id="XP_003432749.2">
    <property type="nucleotide sequence ID" value="XM_003432701.5"/>
</dbReference>
<dbReference type="InterPro" id="IPR000182">
    <property type="entry name" value="GNAT_dom"/>
</dbReference>
<sequence>MRGVTSLPQATPFTTLQPPHLVEGPKRPAEVHACALWGRGSLAAAMAPNHLSVREMREDEKPLVLEMLKAGVKDTENRVALHALTRPPALLLLAAASSGLRFVLASFALALLLPVFLAVAAMKLGLRARWGSLPPPGGLGGPWVAVRSSGDVCGVLALAPGSSAGDGARVTRLSVSRWHRRRGVGRRLLAFAESRARAWAGGMGEPRARLVVPVAVAAWGVAGMLEGCGYQAEGSWGCMGYTLVREFSKDL</sequence>
<keyword evidence="5 11" id="KW-0472">Membrane</keyword>
<comment type="similarity">
    <text evidence="8">Belongs to the camello family.</text>
</comment>
<evidence type="ECO:0000256" key="3">
    <source>
        <dbReference type="ARBA" id="ARBA00022692"/>
    </source>
</evidence>
<feature type="transmembrane region" description="Helical" evidence="11">
    <location>
        <begin position="100"/>
        <end position="122"/>
    </location>
</feature>
<dbReference type="FunCoup" id="A0A8I3MCF8">
    <property type="interactions" value="27"/>
</dbReference>
<dbReference type="AlphaFoldDB" id="A0A8I3MCF8"/>
<evidence type="ECO:0000256" key="1">
    <source>
        <dbReference type="ARBA" id="ARBA00004370"/>
    </source>
</evidence>
<evidence type="ECO:0000256" key="8">
    <source>
        <dbReference type="ARBA" id="ARBA00038470"/>
    </source>
</evidence>
<dbReference type="GO" id="GO:0008080">
    <property type="term" value="F:N-acetyltransferase activity"/>
    <property type="evidence" value="ECO:0000318"/>
    <property type="project" value="GO_Central"/>
</dbReference>
<evidence type="ECO:0000256" key="11">
    <source>
        <dbReference type="SAM" id="Phobius"/>
    </source>
</evidence>
<dbReference type="SUPFAM" id="SSF55729">
    <property type="entry name" value="Acyl-CoA N-acyltransferases (Nat)"/>
    <property type="match status" value="1"/>
</dbReference>
<dbReference type="RefSeq" id="XP_038511743.1">
    <property type="nucleotide sequence ID" value="XM_038655815.1"/>
</dbReference>
<dbReference type="Pfam" id="PF00583">
    <property type="entry name" value="Acetyltransf_1"/>
    <property type="match status" value="1"/>
</dbReference>
<evidence type="ECO:0000313" key="14">
    <source>
        <dbReference type="Proteomes" id="UP000805418"/>
    </source>
</evidence>
<dbReference type="RefSeq" id="XP_038383670.1">
    <property type="nucleotide sequence ID" value="XM_038527742.1"/>
</dbReference>
<dbReference type="KEGG" id="cfa:611287"/>
<proteinExistence type="inferred from homology"/>
<dbReference type="InterPro" id="IPR050769">
    <property type="entry name" value="NAT_camello-type"/>
</dbReference>
<organism evidence="13 14">
    <name type="scientific">Canis lupus familiaris</name>
    <name type="common">Dog</name>
    <name type="synonym">Canis familiaris</name>
    <dbReference type="NCBI Taxonomy" id="9615"/>
    <lineage>
        <taxon>Eukaryota</taxon>
        <taxon>Metazoa</taxon>
        <taxon>Chordata</taxon>
        <taxon>Craniata</taxon>
        <taxon>Vertebrata</taxon>
        <taxon>Euteleostomi</taxon>
        <taxon>Mammalia</taxon>
        <taxon>Eutheria</taxon>
        <taxon>Laurasiatheria</taxon>
        <taxon>Carnivora</taxon>
        <taxon>Caniformia</taxon>
        <taxon>Canidae</taxon>
        <taxon>Canis</taxon>
    </lineage>
</organism>
<keyword evidence="2" id="KW-0808">Transferase</keyword>
<evidence type="ECO:0000256" key="2">
    <source>
        <dbReference type="ARBA" id="ARBA00022679"/>
    </source>
</evidence>
<dbReference type="CTD" id="57106"/>
<dbReference type="GO" id="GO:0016020">
    <property type="term" value="C:membrane"/>
    <property type="evidence" value="ECO:0007669"/>
    <property type="project" value="UniProtKB-SubCell"/>
</dbReference>
<dbReference type="OrthoDB" id="41532at2759"/>
<comment type="function">
    <text evidence="7">Probable acetyltransferase.</text>
</comment>
<feature type="domain" description="N-acetyltransferase" evidence="12">
    <location>
        <begin position="100"/>
        <end position="251"/>
    </location>
</feature>
<keyword evidence="14" id="KW-1185">Reference proteome</keyword>
<evidence type="ECO:0000256" key="5">
    <source>
        <dbReference type="ARBA" id="ARBA00023136"/>
    </source>
</evidence>
<dbReference type="GeneID" id="611287"/>
<evidence type="ECO:0000259" key="12">
    <source>
        <dbReference type="PROSITE" id="PS51186"/>
    </source>
</evidence>
<reference evidence="13" key="2">
    <citation type="submission" date="2025-08" db="UniProtKB">
        <authorList>
            <consortium name="Ensembl"/>
        </authorList>
    </citation>
    <scope>IDENTIFICATION</scope>
    <source>
        <strain evidence="13">Boxer</strain>
    </source>
</reference>
<evidence type="ECO:0000313" key="13">
    <source>
        <dbReference type="Ensembl" id="ENSCAFP00845000992.1"/>
    </source>
</evidence>
<keyword evidence="6" id="KW-0012">Acyltransferase</keyword>
<dbReference type="GeneTree" id="ENSGT00950000182932"/>
<dbReference type="PANTHER" id="PTHR13947">
    <property type="entry name" value="GNAT FAMILY N-ACETYLTRANSFERASE"/>
    <property type="match status" value="1"/>
</dbReference>
<gene>
    <name evidence="13" type="primary">NAT14</name>
</gene>
<evidence type="ECO:0000256" key="10">
    <source>
        <dbReference type="SAM" id="MobiDB-lite"/>
    </source>
</evidence>
<evidence type="ECO:0000256" key="4">
    <source>
        <dbReference type="ARBA" id="ARBA00022989"/>
    </source>
</evidence>
<keyword evidence="4 11" id="KW-1133">Transmembrane helix</keyword>
<dbReference type="PANTHER" id="PTHR13947:SF51">
    <property type="entry name" value="N-ACETYLTRANSFERASE 14-RELATED"/>
    <property type="match status" value="1"/>
</dbReference>
<dbReference type="Ensembl" id="ENSCAFT00845001290.1">
    <property type="protein sequence ID" value="ENSCAFP00845000992.1"/>
    <property type="gene ID" value="ENSCAFG00845000780.1"/>
</dbReference>